<proteinExistence type="predicted"/>
<organism evidence="2 3">
    <name type="scientific">Streptococcus suis</name>
    <dbReference type="NCBI Taxonomy" id="1307"/>
    <lineage>
        <taxon>Bacteria</taxon>
        <taxon>Bacillati</taxon>
        <taxon>Bacillota</taxon>
        <taxon>Bacilli</taxon>
        <taxon>Lactobacillales</taxon>
        <taxon>Streptococcaceae</taxon>
        <taxon>Streptococcus</taxon>
    </lineage>
</organism>
<dbReference type="EMBL" id="JANFMP010000087">
    <property type="protein sequence ID" value="MDG4528167.1"/>
    <property type="molecule type" value="Genomic_DNA"/>
</dbReference>
<dbReference type="InterPro" id="IPR006485">
    <property type="entry name" value="Phage-like_holin"/>
</dbReference>
<evidence type="ECO:0000256" key="1">
    <source>
        <dbReference type="SAM" id="Phobius"/>
    </source>
</evidence>
<dbReference type="AlphaFoldDB" id="A0A9X4MVD8"/>
<evidence type="ECO:0000313" key="2">
    <source>
        <dbReference type="EMBL" id="MDG4528167.1"/>
    </source>
</evidence>
<dbReference type="Pfam" id="PF04531">
    <property type="entry name" value="Phage_holin_1"/>
    <property type="match status" value="1"/>
</dbReference>
<gene>
    <name evidence="2" type="ORF">NOL13_12490</name>
</gene>
<comment type="caution">
    <text evidence="2">The sequence shown here is derived from an EMBL/GenBank/DDBJ whole genome shotgun (WGS) entry which is preliminary data.</text>
</comment>
<feature type="transmembrane region" description="Helical" evidence="1">
    <location>
        <begin position="15"/>
        <end position="35"/>
    </location>
</feature>
<evidence type="ECO:0000313" key="3">
    <source>
        <dbReference type="Proteomes" id="UP001152875"/>
    </source>
</evidence>
<keyword evidence="1" id="KW-0812">Transmembrane</keyword>
<sequence>MHKINWGVRLRNTTFWWTLVPLMVLLAQQLGFNWVPKDWESTFATIMSILTVVGIINDPTTNGIADSEQAMHYYEPKVDRHGKA</sequence>
<accession>A0A9X4MVD8</accession>
<reference evidence="2" key="1">
    <citation type="submission" date="2022-07" db="EMBL/GenBank/DDBJ databases">
        <title>Whole Genome Sequencing of Streptococcus suis.</title>
        <authorList>
            <person name="Dai X."/>
            <person name="Huang J."/>
            <person name="Wang L."/>
        </authorList>
    </citation>
    <scope>NUCLEOTIDE SEQUENCE</scope>
    <source>
        <strain evidence="2">XNB2</strain>
    </source>
</reference>
<dbReference type="NCBIfam" id="TIGR01598">
    <property type="entry name" value="holin_phiLC3"/>
    <property type="match status" value="1"/>
</dbReference>
<protein>
    <submittedName>
        <fullName evidence="2">Phage holin</fullName>
    </submittedName>
</protein>
<dbReference type="RefSeq" id="WP_222337551.1">
    <property type="nucleotide sequence ID" value="NZ_CP082204.1"/>
</dbReference>
<name>A0A9X4MVD8_STRSU</name>
<keyword evidence="1" id="KW-0472">Membrane</keyword>
<keyword evidence="1" id="KW-1133">Transmembrane helix</keyword>
<dbReference type="Proteomes" id="UP001152875">
    <property type="component" value="Unassembled WGS sequence"/>
</dbReference>